<keyword evidence="1" id="KW-0378">Hydrolase</keyword>
<name>A0ABP8UZ37_9GAMM</name>
<feature type="domain" description="Thioesterase" evidence="3">
    <location>
        <begin position="51"/>
        <end position="124"/>
    </location>
</feature>
<dbReference type="InterPro" id="IPR003736">
    <property type="entry name" value="PAAI_dom"/>
</dbReference>
<evidence type="ECO:0000256" key="2">
    <source>
        <dbReference type="SAM" id="Phobius"/>
    </source>
</evidence>
<comment type="caution">
    <text evidence="4">The sequence shown here is derived from an EMBL/GenBank/DDBJ whole genome shotgun (WGS) entry which is preliminary data.</text>
</comment>
<evidence type="ECO:0000259" key="3">
    <source>
        <dbReference type="Pfam" id="PF03061"/>
    </source>
</evidence>
<dbReference type="CDD" id="cd03443">
    <property type="entry name" value="PaaI_thioesterase"/>
    <property type="match status" value="1"/>
</dbReference>
<accession>A0ABP8UZ37</accession>
<dbReference type="Proteomes" id="UP001500604">
    <property type="component" value="Unassembled WGS sequence"/>
</dbReference>
<keyword evidence="5" id="KW-1185">Reference proteome</keyword>
<dbReference type="Pfam" id="PF03061">
    <property type="entry name" value="4HBT"/>
    <property type="match status" value="1"/>
</dbReference>
<dbReference type="SUPFAM" id="SSF54637">
    <property type="entry name" value="Thioesterase/thiol ester dehydrase-isomerase"/>
    <property type="match status" value="1"/>
</dbReference>
<dbReference type="InterPro" id="IPR006683">
    <property type="entry name" value="Thioestr_dom"/>
</dbReference>
<dbReference type="Gene3D" id="3.10.129.10">
    <property type="entry name" value="Hotdog Thioesterase"/>
    <property type="match status" value="1"/>
</dbReference>
<keyword evidence="2" id="KW-0472">Membrane</keyword>
<dbReference type="EMBL" id="BAABFL010000121">
    <property type="protein sequence ID" value="GAA4649110.1"/>
    <property type="molecule type" value="Genomic_DNA"/>
</dbReference>
<feature type="transmembrane region" description="Helical" evidence="2">
    <location>
        <begin position="65"/>
        <end position="86"/>
    </location>
</feature>
<dbReference type="NCBIfam" id="TIGR00369">
    <property type="entry name" value="unchar_dom_1"/>
    <property type="match status" value="1"/>
</dbReference>
<sequence length="145" mass="15064">MDKKGLSVEDIQHLLSHGIPMSEGMGVIVDGLPEDGAVLRVPYSDSLVRPGGTISGPVMMALADAAMYAAILGRLGAVIMAVTANLNIHFLHRPGKSDLIANAKILKLGKRLAVCEVALYSIGQPEMVAQVSGSYSLPPEEGSGG</sequence>
<gene>
    <name evidence="4" type="ORF">GCM10023116_13840</name>
</gene>
<keyword evidence="2" id="KW-1133">Transmembrane helix</keyword>
<protein>
    <submittedName>
        <fullName evidence="4">PaaI family thioesterase</fullName>
    </submittedName>
</protein>
<dbReference type="InterPro" id="IPR029069">
    <property type="entry name" value="HotDog_dom_sf"/>
</dbReference>
<dbReference type="RefSeq" id="WP_345194873.1">
    <property type="nucleotide sequence ID" value="NZ_BAABFL010000121.1"/>
</dbReference>
<proteinExistence type="predicted"/>
<organism evidence="4 5">
    <name type="scientific">Kistimonas scapharcae</name>
    <dbReference type="NCBI Taxonomy" id="1036133"/>
    <lineage>
        <taxon>Bacteria</taxon>
        <taxon>Pseudomonadati</taxon>
        <taxon>Pseudomonadota</taxon>
        <taxon>Gammaproteobacteria</taxon>
        <taxon>Oceanospirillales</taxon>
        <taxon>Endozoicomonadaceae</taxon>
        <taxon>Kistimonas</taxon>
    </lineage>
</organism>
<evidence type="ECO:0000313" key="4">
    <source>
        <dbReference type="EMBL" id="GAA4649110.1"/>
    </source>
</evidence>
<keyword evidence="2" id="KW-0812">Transmembrane</keyword>
<evidence type="ECO:0000313" key="5">
    <source>
        <dbReference type="Proteomes" id="UP001500604"/>
    </source>
</evidence>
<reference evidence="5" key="1">
    <citation type="journal article" date="2019" name="Int. J. Syst. Evol. Microbiol.">
        <title>The Global Catalogue of Microorganisms (GCM) 10K type strain sequencing project: providing services to taxonomists for standard genome sequencing and annotation.</title>
        <authorList>
            <consortium name="The Broad Institute Genomics Platform"/>
            <consortium name="The Broad Institute Genome Sequencing Center for Infectious Disease"/>
            <person name="Wu L."/>
            <person name="Ma J."/>
        </authorList>
    </citation>
    <scope>NUCLEOTIDE SEQUENCE [LARGE SCALE GENOMIC DNA]</scope>
    <source>
        <strain evidence="5">JCM 17805</strain>
    </source>
</reference>
<evidence type="ECO:0000256" key="1">
    <source>
        <dbReference type="ARBA" id="ARBA00022801"/>
    </source>
</evidence>